<name>A0A7J7VMV2_PIPKU</name>
<dbReference type="AlphaFoldDB" id="A0A7J7VMV2"/>
<gene>
    <name evidence="1" type="ORF">mPipKuh1_008383</name>
</gene>
<protein>
    <submittedName>
        <fullName evidence="1">Uncharacterized protein</fullName>
    </submittedName>
</protein>
<organism evidence="1 2">
    <name type="scientific">Pipistrellus kuhlii</name>
    <name type="common">Kuhl's pipistrelle</name>
    <dbReference type="NCBI Taxonomy" id="59472"/>
    <lineage>
        <taxon>Eukaryota</taxon>
        <taxon>Metazoa</taxon>
        <taxon>Chordata</taxon>
        <taxon>Craniata</taxon>
        <taxon>Vertebrata</taxon>
        <taxon>Euteleostomi</taxon>
        <taxon>Mammalia</taxon>
        <taxon>Eutheria</taxon>
        <taxon>Laurasiatheria</taxon>
        <taxon>Chiroptera</taxon>
        <taxon>Yangochiroptera</taxon>
        <taxon>Vespertilionidae</taxon>
        <taxon>Pipistrellus</taxon>
    </lineage>
</organism>
<evidence type="ECO:0000313" key="2">
    <source>
        <dbReference type="Proteomes" id="UP000558488"/>
    </source>
</evidence>
<keyword evidence="2" id="KW-1185">Reference proteome</keyword>
<evidence type="ECO:0000313" key="1">
    <source>
        <dbReference type="EMBL" id="KAF6326383.1"/>
    </source>
</evidence>
<sequence length="128" mass="14698">MASPTDDIQLVNESDLRYDLTHTHTHTHTHSLKIVTFPPGQGHGALGLSRLEQTRSCHHSRSWKSNGLVSRTAVSAAKTTTKELTMELPFPFFFLPPCFSLHRWWNPRCHSRHVPHWALPPPRAPHWK</sequence>
<proteinExistence type="predicted"/>
<accession>A0A7J7VMV2</accession>
<dbReference type="Proteomes" id="UP000558488">
    <property type="component" value="Unassembled WGS sequence"/>
</dbReference>
<comment type="caution">
    <text evidence="1">The sequence shown here is derived from an EMBL/GenBank/DDBJ whole genome shotgun (WGS) entry which is preliminary data.</text>
</comment>
<reference evidence="1 2" key="1">
    <citation type="journal article" date="2020" name="Nature">
        <title>Six reference-quality genomes reveal evolution of bat adaptations.</title>
        <authorList>
            <person name="Jebb D."/>
            <person name="Huang Z."/>
            <person name="Pippel M."/>
            <person name="Hughes G.M."/>
            <person name="Lavrichenko K."/>
            <person name="Devanna P."/>
            <person name="Winkler S."/>
            <person name="Jermiin L.S."/>
            <person name="Skirmuntt E.C."/>
            <person name="Katzourakis A."/>
            <person name="Burkitt-Gray L."/>
            <person name="Ray D.A."/>
            <person name="Sullivan K.A.M."/>
            <person name="Roscito J.G."/>
            <person name="Kirilenko B.M."/>
            <person name="Davalos L.M."/>
            <person name="Corthals A.P."/>
            <person name="Power M.L."/>
            <person name="Jones G."/>
            <person name="Ransome R.D."/>
            <person name="Dechmann D.K.N."/>
            <person name="Locatelli A.G."/>
            <person name="Puechmaille S.J."/>
            <person name="Fedrigo O."/>
            <person name="Jarvis E.D."/>
            <person name="Hiller M."/>
            <person name="Vernes S.C."/>
            <person name="Myers E.W."/>
            <person name="Teeling E.C."/>
        </authorList>
    </citation>
    <scope>NUCLEOTIDE SEQUENCE [LARGE SCALE GENOMIC DNA]</scope>
    <source>
        <strain evidence="1">MPipKuh1</strain>
        <tissue evidence="1">Flight muscle</tissue>
    </source>
</reference>
<dbReference type="EMBL" id="JACAGB010000014">
    <property type="protein sequence ID" value="KAF6326383.1"/>
    <property type="molecule type" value="Genomic_DNA"/>
</dbReference>